<comment type="subcellular location">
    <subcellularLocation>
        <location evidence="1">Membrane</location>
        <topology evidence="1">Multi-pass membrane protein</topology>
    </subcellularLocation>
</comment>
<keyword evidence="12 13" id="KW-0407">Ion channel</keyword>
<keyword evidence="9" id="KW-0472">Membrane</keyword>
<evidence type="ECO:0000313" key="16">
    <source>
        <dbReference type="Proteomes" id="UP001328107"/>
    </source>
</evidence>
<dbReference type="Pfam" id="PF00858">
    <property type="entry name" value="ASC"/>
    <property type="match status" value="1"/>
</dbReference>
<gene>
    <name evidence="15" type="ORF">PMAYCL1PPCAC_17498</name>
</gene>
<dbReference type="EMBL" id="BTRK01000004">
    <property type="protein sequence ID" value="GMR47303.1"/>
    <property type="molecule type" value="Genomic_DNA"/>
</dbReference>
<evidence type="ECO:0000256" key="9">
    <source>
        <dbReference type="ARBA" id="ARBA00023136"/>
    </source>
</evidence>
<feature type="compositionally biased region" description="Low complexity" evidence="14">
    <location>
        <begin position="427"/>
        <end position="447"/>
    </location>
</feature>
<protein>
    <recommendedName>
        <fullName evidence="17">Ion channel</fullName>
    </recommendedName>
</protein>
<dbReference type="GO" id="GO:0015280">
    <property type="term" value="F:ligand-gated sodium channel activity"/>
    <property type="evidence" value="ECO:0007669"/>
    <property type="project" value="TreeGrafter"/>
</dbReference>
<dbReference type="InterPro" id="IPR001873">
    <property type="entry name" value="ENaC"/>
</dbReference>
<comment type="similarity">
    <text evidence="2 13">Belongs to the amiloride-sensitive sodium channel (TC 1.A.6) family.</text>
</comment>
<evidence type="ECO:0000256" key="7">
    <source>
        <dbReference type="ARBA" id="ARBA00023053"/>
    </source>
</evidence>
<evidence type="ECO:0000256" key="8">
    <source>
        <dbReference type="ARBA" id="ARBA00023065"/>
    </source>
</evidence>
<feature type="region of interest" description="Disordered" evidence="14">
    <location>
        <begin position="427"/>
        <end position="458"/>
    </location>
</feature>
<feature type="non-terminal residue" evidence="15">
    <location>
        <position position="1"/>
    </location>
</feature>
<dbReference type="PRINTS" id="PR01078">
    <property type="entry name" value="AMINACHANNEL"/>
</dbReference>
<keyword evidence="6" id="KW-1133">Transmembrane helix</keyword>
<dbReference type="Gene3D" id="2.60.470.10">
    <property type="entry name" value="Acid-sensing ion channels like domains"/>
    <property type="match status" value="1"/>
</dbReference>
<evidence type="ECO:0000256" key="10">
    <source>
        <dbReference type="ARBA" id="ARBA00023180"/>
    </source>
</evidence>
<evidence type="ECO:0000256" key="3">
    <source>
        <dbReference type="ARBA" id="ARBA00022448"/>
    </source>
</evidence>
<evidence type="ECO:0000256" key="12">
    <source>
        <dbReference type="ARBA" id="ARBA00023303"/>
    </source>
</evidence>
<sequence length="458" mass="49882">SPLRFLPLVYYRVSQQDHHQWKMDGSPFHSSTFSSKGAYAEIATLLRQYEAIEQNQTTADDYGLSDTTSCLQRMHRARVMLRLLMAKLSNGDRIAAGYSFTELVSECTFAGETCTSADFTSFLHPDYGVCYSFTGTQMITRSGNQEGLRMLLTVNQDSPLAGTFDFLPTTDSATVWAMIYDKGDFLDFTKDGIRVGASTQSFVALSKTTHSRMAKPYGNCSDDSSPAVEYYGNFTYTLHNCQHACLQRLASERCGCVDPLFPKIANETYCTTGPNMKCLISLTNDVATANSKEGRTMCGCLPPCKDFLFQKTITNSIFPSENYKVATGTQAQRDVLLGDQGGGRTGGGSDDSDDYEVWQEFQTTCPSIVISSIQFLLDLLSATYRCATLPTPFLHHPLVNDKNIQELAKNAATEHYNNLKNGGMVTTPGNGPAGATTSGSAPSGTTSEIVHSGITTGG</sequence>
<feature type="non-terminal residue" evidence="15">
    <location>
        <position position="458"/>
    </location>
</feature>
<comment type="caution">
    <text evidence="15">The sequence shown here is derived from an EMBL/GenBank/DDBJ whole genome shotgun (WGS) entry which is preliminary data.</text>
</comment>
<accession>A0AAN5CMU9</accession>
<evidence type="ECO:0000256" key="6">
    <source>
        <dbReference type="ARBA" id="ARBA00022989"/>
    </source>
</evidence>
<organism evidence="15 16">
    <name type="scientific">Pristionchus mayeri</name>
    <dbReference type="NCBI Taxonomy" id="1317129"/>
    <lineage>
        <taxon>Eukaryota</taxon>
        <taxon>Metazoa</taxon>
        <taxon>Ecdysozoa</taxon>
        <taxon>Nematoda</taxon>
        <taxon>Chromadorea</taxon>
        <taxon>Rhabditida</taxon>
        <taxon>Rhabditina</taxon>
        <taxon>Diplogasteromorpha</taxon>
        <taxon>Diplogasteroidea</taxon>
        <taxon>Neodiplogasteridae</taxon>
        <taxon>Pristionchus</taxon>
    </lineage>
</organism>
<keyword evidence="11 13" id="KW-0739">Sodium transport</keyword>
<keyword evidence="10" id="KW-0325">Glycoprotein</keyword>
<evidence type="ECO:0000256" key="2">
    <source>
        <dbReference type="ARBA" id="ARBA00007193"/>
    </source>
</evidence>
<dbReference type="AlphaFoldDB" id="A0AAN5CMU9"/>
<evidence type="ECO:0000256" key="4">
    <source>
        <dbReference type="ARBA" id="ARBA00022461"/>
    </source>
</evidence>
<dbReference type="PANTHER" id="PTHR11690:SF269">
    <property type="entry name" value="DEGENERIN-LIKE PROTEIN ASIC-2"/>
    <property type="match status" value="1"/>
</dbReference>
<evidence type="ECO:0000256" key="5">
    <source>
        <dbReference type="ARBA" id="ARBA00022692"/>
    </source>
</evidence>
<dbReference type="PANTHER" id="PTHR11690">
    <property type="entry name" value="AMILORIDE-SENSITIVE SODIUM CHANNEL-RELATED"/>
    <property type="match status" value="1"/>
</dbReference>
<name>A0AAN5CMU9_9BILA</name>
<evidence type="ECO:0000313" key="15">
    <source>
        <dbReference type="EMBL" id="GMR47303.1"/>
    </source>
</evidence>
<evidence type="ECO:0008006" key="17">
    <source>
        <dbReference type="Google" id="ProtNLM"/>
    </source>
</evidence>
<keyword evidence="5 13" id="KW-0812">Transmembrane</keyword>
<keyword evidence="16" id="KW-1185">Reference proteome</keyword>
<reference evidence="16" key="1">
    <citation type="submission" date="2022-10" db="EMBL/GenBank/DDBJ databases">
        <title>Genome assembly of Pristionchus species.</title>
        <authorList>
            <person name="Yoshida K."/>
            <person name="Sommer R.J."/>
        </authorList>
    </citation>
    <scope>NUCLEOTIDE SEQUENCE [LARGE SCALE GENOMIC DNA]</scope>
    <source>
        <strain evidence="16">RS5460</strain>
    </source>
</reference>
<dbReference type="Proteomes" id="UP001328107">
    <property type="component" value="Unassembled WGS sequence"/>
</dbReference>
<evidence type="ECO:0000256" key="11">
    <source>
        <dbReference type="ARBA" id="ARBA00023201"/>
    </source>
</evidence>
<keyword evidence="7" id="KW-0915">Sodium</keyword>
<evidence type="ECO:0000256" key="13">
    <source>
        <dbReference type="RuleBase" id="RU000679"/>
    </source>
</evidence>
<keyword evidence="4 13" id="KW-0894">Sodium channel</keyword>
<dbReference type="GO" id="GO:0005886">
    <property type="term" value="C:plasma membrane"/>
    <property type="evidence" value="ECO:0007669"/>
    <property type="project" value="TreeGrafter"/>
</dbReference>
<keyword evidence="3 13" id="KW-0813">Transport</keyword>
<evidence type="ECO:0000256" key="1">
    <source>
        <dbReference type="ARBA" id="ARBA00004141"/>
    </source>
</evidence>
<evidence type="ECO:0000256" key="14">
    <source>
        <dbReference type="SAM" id="MobiDB-lite"/>
    </source>
</evidence>
<proteinExistence type="inferred from homology"/>
<keyword evidence="8 13" id="KW-0406">Ion transport</keyword>